<comment type="caution">
    <text evidence="1">The sequence shown here is derived from an EMBL/GenBank/DDBJ whole genome shotgun (WGS) entry which is preliminary data.</text>
</comment>
<dbReference type="Proteomes" id="UP001295684">
    <property type="component" value="Unassembled WGS sequence"/>
</dbReference>
<dbReference type="EMBL" id="CAMPGE010015598">
    <property type="protein sequence ID" value="CAI2374212.1"/>
    <property type="molecule type" value="Genomic_DNA"/>
</dbReference>
<protein>
    <submittedName>
        <fullName evidence="1">Uncharacterized protein</fullName>
    </submittedName>
</protein>
<evidence type="ECO:0000313" key="1">
    <source>
        <dbReference type="EMBL" id="CAI2374212.1"/>
    </source>
</evidence>
<sequence length="272" mass="31842">MEKDFMDQVRDQELSTQRRDEAIVQGVLGTFDKRILTFLEHDALKRRIGDVDINFEGCMTSFCKKASKLRICIAEYDLFNLRKIRNSRKCLVNSVIKAITPTYRIRPQKDCEIQALEFGFTSDTSKQRSPKFYLPQLLRILPFLNGVCEFSYIILSSSHLKRIFCCIKSVKTLYFSKCNLYFTNFTLHQTGFSFSSIRFFGCAERNKWVEEPQKLNNFWRFLEESGISQNPVTVEFGQNEPIMKEALEDIDIGKMKIFGRDKDSGNRFMIQK</sequence>
<organism evidence="1 2">
    <name type="scientific">Euplotes crassus</name>
    <dbReference type="NCBI Taxonomy" id="5936"/>
    <lineage>
        <taxon>Eukaryota</taxon>
        <taxon>Sar</taxon>
        <taxon>Alveolata</taxon>
        <taxon>Ciliophora</taxon>
        <taxon>Intramacronucleata</taxon>
        <taxon>Spirotrichea</taxon>
        <taxon>Hypotrichia</taxon>
        <taxon>Euplotida</taxon>
        <taxon>Euplotidae</taxon>
        <taxon>Moneuplotes</taxon>
    </lineage>
</organism>
<dbReference type="AlphaFoldDB" id="A0AAD2CYT6"/>
<reference evidence="1" key="1">
    <citation type="submission" date="2023-07" db="EMBL/GenBank/DDBJ databases">
        <authorList>
            <consortium name="AG Swart"/>
            <person name="Singh M."/>
            <person name="Singh A."/>
            <person name="Seah K."/>
            <person name="Emmerich C."/>
        </authorList>
    </citation>
    <scope>NUCLEOTIDE SEQUENCE</scope>
    <source>
        <strain evidence="1">DP1</strain>
    </source>
</reference>
<keyword evidence="2" id="KW-1185">Reference proteome</keyword>
<evidence type="ECO:0000313" key="2">
    <source>
        <dbReference type="Proteomes" id="UP001295684"/>
    </source>
</evidence>
<name>A0AAD2CYT6_EUPCR</name>
<gene>
    <name evidence="1" type="ORF">ECRASSUSDP1_LOCUS15564</name>
</gene>
<accession>A0AAD2CYT6</accession>
<proteinExistence type="predicted"/>